<reference evidence="7" key="1">
    <citation type="journal article" date="2019" name="Int. J. Syst. Evol. Microbiol.">
        <title>The Global Catalogue of Microorganisms (GCM) 10K type strain sequencing project: providing services to taxonomists for standard genome sequencing and annotation.</title>
        <authorList>
            <consortium name="The Broad Institute Genomics Platform"/>
            <consortium name="The Broad Institute Genome Sequencing Center for Infectious Disease"/>
            <person name="Wu L."/>
            <person name="Ma J."/>
        </authorList>
    </citation>
    <scope>NUCLEOTIDE SEQUENCE [LARGE SCALE GENOMIC DNA]</scope>
    <source>
        <strain evidence="7">KLKA75</strain>
    </source>
</reference>
<comment type="caution">
    <text evidence="6">The sequence shown here is derived from an EMBL/GenBank/DDBJ whole genome shotgun (WGS) entry which is preliminary data.</text>
</comment>
<comment type="similarity">
    <text evidence="1">Belongs to the FAD-dependent oxidoreductase family.</text>
</comment>
<evidence type="ECO:0000313" key="6">
    <source>
        <dbReference type="EMBL" id="MFC4908870.1"/>
    </source>
</evidence>
<dbReference type="SUPFAM" id="SSF51905">
    <property type="entry name" value="FAD/NAD(P)-binding domain"/>
    <property type="match status" value="1"/>
</dbReference>
<dbReference type="PANTHER" id="PTHR43735:SF3">
    <property type="entry name" value="FERROPTOSIS SUPPRESSOR PROTEIN 1"/>
    <property type="match status" value="1"/>
</dbReference>
<accession>A0ABV9TXI4</accession>
<gene>
    <name evidence="6" type="ORF">ACFPCY_16215</name>
</gene>
<dbReference type="Proteomes" id="UP001595872">
    <property type="component" value="Unassembled WGS sequence"/>
</dbReference>
<dbReference type="InterPro" id="IPR036188">
    <property type="entry name" value="FAD/NAD-bd_sf"/>
</dbReference>
<evidence type="ECO:0000256" key="4">
    <source>
        <dbReference type="ARBA" id="ARBA00023002"/>
    </source>
</evidence>
<dbReference type="Gene3D" id="3.50.50.100">
    <property type="match status" value="1"/>
</dbReference>
<keyword evidence="2" id="KW-0285">Flavoprotein</keyword>
<dbReference type="PRINTS" id="PR00368">
    <property type="entry name" value="FADPNR"/>
</dbReference>
<dbReference type="EMBL" id="JBHSIT010000004">
    <property type="protein sequence ID" value="MFC4908870.1"/>
    <property type="molecule type" value="Genomic_DNA"/>
</dbReference>
<name>A0ABV9TXI4_9ACTN</name>
<evidence type="ECO:0000256" key="1">
    <source>
        <dbReference type="ARBA" id="ARBA00006442"/>
    </source>
</evidence>
<organism evidence="6 7">
    <name type="scientific">Actinomadura gamaensis</name>
    <dbReference type="NCBI Taxonomy" id="1763541"/>
    <lineage>
        <taxon>Bacteria</taxon>
        <taxon>Bacillati</taxon>
        <taxon>Actinomycetota</taxon>
        <taxon>Actinomycetes</taxon>
        <taxon>Streptosporangiales</taxon>
        <taxon>Thermomonosporaceae</taxon>
        <taxon>Actinomadura</taxon>
    </lineage>
</organism>
<dbReference type="Pfam" id="PF07992">
    <property type="entry name" value="Pyr_redox_2"/>
    <property type="match status" value="1"/>
</dbReference>
<evidence type="ECO:0000313" key="7">
    <source>
        <dbReference type="Proteomes" id="UP001595872"/>
    </source>
</evidence>
<keyword evidence="3" id="KW-0274">FAD</keyword>
<feature type="domain" description="FAD/NAD(P)-binding" evidence="5">
    <location>
        <begin position="1"/>
        <end position="277"/>
    </location>
</feature>
<dbReference type="EC" id="1.6.5.-" evidence="6"/>
<evidence type="ECO:0000259" key="5">
    <source>
        <dbReference type="Pfam" id="PF07992"/>
    </source>
</evidence>
<dbReference type="RefSeq" id="WP_378255896.1">
    <property type="nucleotide sequence ID" value="NZ_JBHSIT010000004.1"/>
</dbReference>
<dbReference type="PANTHER" id="PTHR43735">
    <property type="entry name" value="APOPTOSIS-INDUCING FACTOR 1"/>
    <property type="match status" value="1"/>
</dbReference>
<evidence type="ECO:0000256" key="2">
    <source>
        <dbReference type="ARBA" id="ARBA00022630"/>
    </source>
</evidence>
<protein>
    <submittedName>
        <fullName evidence="6">NAD(P)/FAD-dependent oxidoreductase</fullName>
        <ecNumber evidence="6">1.6.5.-</ecNumber>
    </submittedName>
</protein>
<dbReference type="InterPro" id="IPR023753">
    <property type="entry name" value="FAD/NAD-binding_dom"/>
</dbReference>
<keyword evidence="4 6" id="KW-0560">Oxidoreductase</keyword>
<evidence type="ECO:0000256" key="3">
    <source>
        <dbReference type="ARBA" id="ARBA00022827"/>
    </source>
</evidence>
<proteinExistence type="inferred from homology"/>
<sequence length="360" mass="37729">MKVVVAGAGYAGTVAANRVAKRLPDAEITVVNPRAHFVERVRLHQQVAGTGDAATPLADMLRDGVRTRRASVEKIGDGEVLLDDGRALEFDFLVLAVGSTLTPLPGALPIGTWEGAQRSREALAEVKAGGTVTVVGSGATGIETAAEIADARPDLKVRLVGRTLAAPLSEGARRRLREGLDKLKVTIVEDVVTEVRPDGGTVRLGSGEEVASDLTLWAVIGSVPDLAARSGLQVDEHGRAIVDEYLRSVTDPRVIVAGDCAAIPGSRMSCQTAEPQGAHAADNLVRLAKGEAPKPYAPEYLASCISLGRRDGIIQVLRRDDSPRRQYFAGRPAALAKEGVVRGAKFSAHTGIVGALPGSK</sequence>
<keyword evidence="7" id="KW-1185">Reference proteome</keyword>
<dbReference type="GO" id="GO:0016491">
    <property type="term" value="F:oxidoreductase activity"/>
    <property type="evidence" value="ECO:0007669"/>
    <property type="project" value="UniProtKB-KW"/>
</dbReference>